<dbReference type="Gene3D" id="2.60.120.1140">
    <property type="entry name" value="Protein of unknown function DUF192"/>
    <property type="match status" value="1"/>
</dbReference>
<dbReference type="InterPro" id="IPR038695">
    <property type="entry name" value="Saro_0823-like_sf"/>
</dbReference>
<name>A0A679J6Z7_9HYPH</name>
<gene>
    <name evidence="2" type="ORF">MBUL_02682</name>
</gene>
<organism evidence="2">
    <name type="scientific">Methylobacterium bullatum</name>
    <dbReference type="NCBI Taxonomy" id="570505"/>
    <lineage>
        <taxon>Bacteria</taxon>
        <taxon>Pseudomonadati</taxon>
        <taxon>Pseudomonadota</taxon>
        <taxon>Alphaproteobacteria</taxon>
        <taxon>Hyphomicrobiales</taxon>
        <taxon>Methylobacteriaceae</taxon>
        <taxon>Methylobacterium</taxon>
    </lineage>
</organism>
<dbReference type="EMBL" id="LR743504">
    <property type="protein sequence ID" value="CAA2104393.1"/>
    <property type="molecule type" value="Genomic_DNA"/>
</dbReference>
<evidence type="ECO:0008006" key="3">
    <source>
        <dbReference type="Google" id="ProtNLM"/>
    </source>
</evidence>
<feature type="signal peptide" evidence="1">
    <location>
        <begin position="1"/>
        <end position="31"/>
    </location>
</feature>
<feature type="chain" id="PRO_5025454811" description="DUF192 domain-containing protein" evidence="1">
    <location>
        <begin position="32"/>
        <end position="161"/>
    </location>
</feature>
<dbReference type="PANTHER" id="PTHR37953:SF1">
    <property type="entry name" value="UPF0127 PROTEIN MJ1496"/>
    <property type="match status" value="1"/>
</dbReference>
<evidence type="ECO:0000313" key="2">
    <source>
        <dbReference type="EMBL" id="CAA2104393.1"/>
    </source>
</evidence>
<dbReference type="PANTHER" id="PTHR37953">
    <property type="entry name" value="UPF0127 PROTEIN MJ1496"/>
    <property type="match status" value="1"/>
</dbReference>
<sequence>MTPLNDARSFAPLRALLILCAILAGLGAATAQEVAATEPLEIASRGTRHSFSVEVMRDDESRSRGLMFRRSMPSEHGMLFDFRKVERVAMWMKNTYLPLDMLFIRPDGSIARIASNTEPLSTKVIPSGEPVLAVLELNAGTTAKLGIKAGDRVEHTMFGAR</sequence>
<dbReference type="AlphaFoldDB" id="A0A679J6Z7"/>
<keyword evidence="1" id="KW-0732">Signal</keyword>
<proteinExistence type="predicted"/>
<dbReference type="InterPro" id="IPR003795">
    <property type="entry name" value="DUF192"/>
</dbReference>
<evidence type="ECO:0000256" key="1">
    <source>
        <dbReference type="SAM" id="SignalP"/>
    </source>
</evidence>
<reference evidence="2" key="1">
    <citation type="submission" date="2019-12" db="EMBL/GenBank/DDBJ databases">
        <authorList>
            <person name="Cremers G."/>
        </authorList>
    </citation>
    <scope>NUCLEOTIDE SEQUENCE</scope>
    <source>
        <strain evidence="2">Mbul1</strain>
    </source>
</reference>
<accession>A0A679J6Z7</accession>
<protein>
    <recommendedName>
        <fullName evidence="3">DUF192 domain-containing protein</fullName>
    </recommendedName>
</protein>
<dbReference type="Pfam" id="PF02643">
    <property type="entry name" value="DUF192"/>
    <property type="match status" value="1"/>
</dbReference>